<keyword evidence="3" id="KW-1185">Reference proteome</keyword>
<keyword evidence="1" id="KW-0472">Membrane</keyword>
<keyword evidence="1" id="KW-1133">Transmembrane helix</keyword>
<gene>
    <name evidence="2" type="ORF">G9U51_11240</name>
</gene>
<dbReference type="RefSeq" id="WP_166197026.1">
    <property type="nucleotide sequence ID" value="NZ_JAAOIV010000008.1"/>
</dbReference>
<keyword evidence="1" id="KW-0812">Transmembrane</keyword>
<feature type="transmembrane region" description="Helical" evidence="1">
    <location>
        <begin position="12"/>
        <end position="28"/>
    </location>
</feature>
<dbReference type="Proteomes" id="UP000744769">
    <property type="component" value="Unassembled WGS sequence"/>
</dbReference>
<proteinExistence type="predicted"/>
<organism evidence="2 3">
    <name type="scientific">Metallococcus carri</name>
    <dbReference type="NCBI Taxonomy" id="1656884"/>
    <lineage>
        <taxon>Bacteria</taxon>
        <taxon>Bacillati</taxon>
        <taxon>Actinomycetota</taxon>
        <taxon>Actinomycetes</taxon>
        <taxon>Micrococcales</taxon>
        <taxon>Dermacoccaceae</taxon>
        <taxon>Metallococcus</taxon>
    </lineage>
</organism>
<accession>A0A967B7T6</accession>
<evidence type="ECO:0000313" key="2">
    <source>
        <dbReference type="EMBL" id="NHN56351.1"/>
    </source>
</evidence>
<sequence>MGDFLKSSEVVLGLLVVCVIVALAWIVVRRWYLTHDRHVVLIALAPADPAGAWHVGMARIGSAKVEWFPVLGLSVRPSHTWQRGELELGAPMPPAPRPPAVLQDPVAVKAVTSEGTVRLAMASSDYTVLRSWSESAPPGSTVHLA</sequence>
<reference evidence="2" key="1">
    <citation type="submission" date="2020-03" db="EMBL/GenBank/DDBJ databases">
        <title>Draft sequencing of Calidifontibacter sp. DB0510.</title>
        <authorList>
            <person name="Kim D.-U."/>
        </authorList>
    </citation>
    <scope>NUCLEOTIDE SEQUENCE</scope>
    <source>
        <strain evidence="2">DB0510</strain>
    </source>
</reference>
<dbReference type="EMBL" id="JAAOIV010000008">
    <property type="protein sequence ID" value="NHN56351.1"/>
    <property type="molecule type" value="Genomic_DNA"/>
</dbReference>
<name>A0A967B7T6_9MICO</name>
<evidence type="ECO:0000313" key="3">
    <source>
        <dbReference type="Proteomes" id="UP000744769"/>
    </source>
</evidence>
<dbReference type="InterPro" id="IPR019675">
    <property type="entry name" value="DUF2550"/>
</dbReference>
<dbReference type="AlphaFoldDB" id="A0A967B7T6"/>
<comment type="caution">
    <text evidence="2">The sequence shown here is derived from an EMBL/GenBank/DDBJ whole genome shotgun (WGS) entry which is preliminary data.</text>
</comment>
<evidence type="ECO:0000256" key="1">
    <source>
        <dbReference type="SAM" id="Phobius"/>
    </source>
</evidence>
<protein>
    <submittedName>
        <fullName evidence="2">DUF2550 family protein</fullName>
    </submittedName>
</protein>
<dbReference type="Pfam" id="PF10739">
    <property type="entry name" value="DUF2550"/>
    <property type="match status" value="1"/>
</dbReference>